<accession>A0ABN6VPF7</accession>
<evidence type="ECO:0000256" key="7">
    <source>
        <dbReference type="PROSITE-ProRule" id="PRU01373"/>
    </source>
</evidence>
<evidence type="ECO:0000256" key="1">
    <source>
        <dbReference type="ARBA" id="ARBA00004752"/>
    </source>
</evidence>
<evidence type="ECO:0000256" key="3">
    <source>
        <dbReference type="ARBA" id="ARBA00022679"/>
    </source>
</evidence>
<sequence>MSEVGMADRWNGWGGRRAPLAIGIVAALLLLAGCGHFNETRQAKPTFAEADRLFNQGSYQESLDKYRQIVGAWPMTGDRALFEMGIVYSYPKNERKDYEQALACFRKVVAEYPASDYRANSETMIFYLTNAPLKDRTIAAQQTQLDTLRRELAGKDDELAALRQKIAELEKNVFAYAIEKPAIDKIVIEKGARRLMLLCRGEVLKSYRIALGGNPVGPKERRGDNKTPEGTYVIDSRNHDSRYHCALHISYPNERDKKRARELGVSPGGDIMIHGVKNGYEWVGDAQAAADWTKGCIAVTDREIDEIDKLVANGTAVEIRP</sequence>
<keyword evidence="3" id="KW-0808">Transferase</keyword>
<keyword evidence="9" id="KW-0472">Membrane</keyword>
<keyword evidence="4 7" id="KW-0133">Cell shape</keyword>
<evidence type="ECO:0000256" key="5">
    <source>
        <dbReference type="ARBA" id="ARBA00022984"/>
    </source>
</evidence>
<evidence type="ECO:0000256" key="6">
    <source>
        <dbReference type="ARBA" id="ARBA00023316"/>
    </source>
</evidence>
<feature type="domain" description="L,D-TPase catalytic" evidence="10">
    <location>
        <begin position="184"/>
        <end position="320"/>
    </location>
</feature>
<keyword evidence="9" id="KW-1133">Transmembrane helix</keyword>
<dbReference type="InterPro" id="IPR005490">
    <property type="entry name" value="LD_TPept_cat_dom"/>
</dbReference>
<keyword evidence="5 7" id="KW-0573">Peptidoglycan synthesis</keyword>
<dbReference type="InterPro" id="IPR011990">
    <property type="entry name" value="TPR-like_helical_dom_sf"/>
</dbReference>
<dbReference type="PROSITE" id="PS52029">
    <property type="entry name" value="LD_TPASE"/>
    <property type="match status" value="1"/>
</dbReference>
<comment type="pathway">
    <text evidence="1 7">Cell wall biogenesis; peptidoglycan biosynthesis.</text>
</comment>
<dbReference type="SUPFAM" id="SSF48452">
    <property type="entry name" value="TPR-like"/>
    <property type="match status" value="1"/>
</dbReference>
<keyword evidence="6 7" id="KW-0961">Cell wall biogenesis/degradation</keyword>
<gene>
    <name evidence="11" type="ORF">GURASL_10760</name>
</gene>
<dbReference type="Gene3D" id="1.25.40.10">
    <property type="entry name" value="Tetratricopeptide repeat domain"/>
    <property type="match status" value="1"/>
</dbReference>
<dbReference type="SUPFAM" id="SSF141523">
    <property type="entry name" value="L,D-transpeptidase catalytic domain-like"/>
    <property type="match status" value="1"/>
</dbReference>
<dbReference type="Proteomes" id="UP001317705">
    <property type="component" value="Chromosome"/>
</dbReference>
<keyword evidence="9" id="KW-0812">Transmembrane</keyword>
<reference evidence="11 12" key="1">
    <citation type="submission" date="2022-12" db="EMBL/GenBank/DDBJ databases">
        <title>Polyphasic characterization of Geotalea uranireducens NIT-SL11 newly isolated from a complex of sewage sludge and microbially reduced graphene oxide.</title>
        <authorList>
            <person name="Xie L."/>
            <person name="Yoshida N."/>
            <person name="Meng L."/>
        </authorList>
    </citation>
    <scope>NUCLEOTIDE SEQUENCE [LARGE SCALE GENOMIC DNA]</scope>
    <source>
        <strain evidence="11 12">NIT-SL11</strain>
    </source>
</reference>
<dbReference type="PANTHER" id="PTHR36699">
    <property type="entry name" value="LD-TRANSPEPTIDASE"/>
    <property type="match status" value="1"/>
</dbReference>
<dbReference type="CDD" id="cd16913">
    <property type="entry name" value="YkuD_like"/>
    <property type="match status" value="1"/>
</dbReference>
<protein>
    <submittedName>
        <fullName evidence="11">Transpeptidase</fullName>
    </submittedName>
</protein>
<feature type="active site" description="Nucleophile" evidence="7">
    <location>
        <position position="296"/>
    </location>
</feature>
<keyword evidence="8" id="KW-0175">Coiled coil</keyword>
<dbReference type="EMBL" id="AP027151">
    <property type="protein sequence ID" value="BDV42153.1"/>
    <property type="molecule type" value="Genomic_DNA"/>
</dbReference>
<name>A0ABN6VPF7_9BACT</name>
<proteinExistence type="inferred from homology"/>
<evidence type="ECO:0000256" key="8">
    <source>
        <dbReference type="SAM" id="Coils"/>
    </source>
</evidence>
<evidence type="ECO:0000313" key="12">
    <source>
        <dbReference type="Proteomes" id="UP001317705"/>
    </source>
</evidence>
<dbReference type="Gene3D" id="2.40.440.10">
    <property type="entry name" value="L,D-transpeptidase catalytic domain-like"/>
    <property type="match status" value="1"/>
</dbReference>
<feature type="transmembrane region" description="Helical" evidence="9">
    <location>
        <begin position="20"/>
        <end position="37"/>
    </location>
</feature>
<evidence type="ECO:0000256" key="4">
    <source>
        <dbReference type="ARBA" id="ARBA00022960"/>
    </source>
</evidence>
<dbReference type="PANTHER" id="PTHR36699:SF1">
    <property type="entry name" value="L,D-TRANSPEPTIDASE YAFK-RELATED"/>
    <property type="match status" value="1"/>
</dbReference>
<keyword evidence="12" id="KW-1185">Reference proteome</keyword>
<evidence type="ECO:0000256" key="2">
    <source>
        <dbReference type="ARBA" id="ARBA00005992"/>
    </source>
</evidence>
<feature type="active site" description="Proton donor/acceptor" evidence="7">
    <location>
        <position position="274"/>
    </location>
</feature>
<evidence type="ECO:0000313" key="11">
    <source>
        <dbReference type="EMBL" id="BDV42153.1"/>
    </source>
</evidence>
<evidence type="ECO:0000256" key="9">
    <source>
        <dbReference type="SAM" id="Phobius"/>
    </source>
</evidence>
<comment type="similarity">
    <text evidence="2">Belongs to the YkuD family.</text>
</comment>
<organism evidence="11 12">
    <name type="scientific">Geotalea uraniireducens</name>
    <dbReference type="NCBI Taxonomy" id="351604"/>
    <lineage>
        <taxon>Bacteria</taxon>
        <taxon>Pseudomonadati</taxon>
        <taxon>Thermodesulfobacteriota</taxon>
        <taxon>Desulfuromonadia</taxon>
        <taxon>Geobacterales</taxon>
        <taxon>Geobacteraceae</taxon>
        <taxon>Geotalea</taxon>
    </lineage>
</organism>
<dbReference type="InterPro" id="IPR038063">
    <property type="entry name" value="Transpep_catalytic_dom"/>
</dbReference>
<feature type="coiled-coil region" evidence="8">
    <location>
        <begin position="138"/>
        <end position="179"/>
    </location>
</feature>
<dbReference type="Pfam" id="PF03734">
    <property type="entry name" value="YkuD"/>
    <property type="match status" value="1"/>
</dbReference>
<evidence type="ECO:0000259" key="10">
    <source>
        <dbReference type="PROSITE" id="PS52029"/>
    </source>
</evidence>